<dbReference type="EMBL" id="JABEVQ010000007">
    <property type="protein sequence ID" value="NWN92520.1"/>
    <property type="molecule type" value="Genomic_DNA"/>
</dbReference>
<dbReference type="EC" id="2.7.13.3" evidence="3"/>
<dbReference type="InterPro" id="IPR036097">
    <property type="entry name" value="HisK_dim/P_sf"/>
</dbReference>
<dbReference type="InterPro" id="IPR004358">
    <property type="entry name" value="Sig_transdc_His_kin-like_C"/>
</dbReference>
<dbReference type="InterPro" id="IPR003660">
    <property type="entry name" value="HAMP_dom"/>
</dbReference>
<keyword evidence="14" id="KW-1185">Reference proteome</keyword>
<comment type="caution">
    <text evidence="13">The sequence shown here is derived from an EMBL/GenBank/DDBJ whole genome shotgun (WGS) entry which is preliminary data.</text>
</comment>
<dbReference type="GO" id="GO:0005886">
    <property type="term" value="C:plasma membrane"/>
    <property type="evidence" value="ECO:0007669"/>
    <property type="project" value="UniProtKB-SubCell"/>
</dbReference>
<dbReference type="Gene3D" id="1.10.287.130">
    <property type="match status" value="1"/>
</dbReference>
<evidence type="ECO:0000256" key="9">
    <source>
        <dbReference type="ARBA" id="ARBA00022840"/>
    </source>
</evidence>
<evidence type="ECO:0000256" key="3">
    <source>
        <dbReference type="ARBA" id="ARBA00012438"/>
    </source>
</evidence>
<dbReference type="Gene3D" id="3.30.565.10">
    <property type="entry name" value="Histidine kinase-like ATPase, C-terminal domain"/>
    <property type="match status" value="1"/>
</dbReference>
<dbReference type="Pfam" id="PF00512">
    <property type="entry name" value="HisKA"/>
    <property type="match status" value="1"/>
</dbReference>
<keyword evidence="4" id="KW-1003">Cell membrane</keyword>
<evidence type="ECO:0000256" key="10">
    <source>
        <dbReference type="SAM" id="Phobius"/>
    </source>
</evidence>
<feature type="domain" description="HAMP" evidence="12">
    <location>
        <begin position="240"/>
        <end position="292"/>
    </location>
</feature>
<keyword evidence="9" id="KW-0067">ATP-binding</keyword>
<dbReference type="PROSITE" id="PS50109">
    <property type="entry name" value="HIS_KIN"/>
    <property type="match status" value="1"/>
</dbReference>
<accession>A0A851HUW1</accession>
<dbReference type="CDD" id="cd00082">
    <property type="entry name" value="HisKA"/>
    <property type="match status" value="1"/>
</dbReference>
<keyword evidence="5" id="KW-0597">Phosphoprotein</keyword>
<dbReference type="PROSITE" id="PS50885">
    <property type="entry name" value="HAMP"/>
    <property type="match status" value="1"/>
</dbReference>
<dbReference type="SUPFAM" id="SSF47384">
    <property type="entry name" value="Homodimeric domain of signal transducing histidine kinase"/>
    <property type="match status" value="1"/>
</dbReference>
<evidence type="ECO:0000313" key="14">
    <source>
        <dbReference type="Proteomes" id="UP000536442"/>
    </source>
</evidence>
<keyword evidence="8 13" id="KW-0418">Kinase</keyword>
<protein>
    <recommendedName>
        <fullName evidence="3">histidine kinase</fullName>
        <ecNumber evidence="3">2.7.13.3</ecNumber>
    </recommendedName>
</protein>
<evidence type="ECO:0000256" key="5">
    <source>
        <dbReference type="ARBA" id="ARBA00022553"/>
    </source>
</evidence>
<reference evidence="13 14" key="1">
    <citation type="submission" date="2020-03" db="EMBL/GenBank/DDBJ databases">
        <title>Metagenomic, metatranscriptomic, and metabolomic analyses revealed the key microbes and metabolic features during the fermentation of ganjang, Korean traditional soy sauce.</title>
        <authorList>
            <person name="Chun B.H."/>
            <person name="Jeon C.O."/>
        </authorList>
    </citation>
    <scope>NUCLEOTIDE SEQUENCE [LARGE SCALE GENOMIC DNA]</scope>
    <source>
        <strain evidence="13 14">KG14</strain>
    </source>
</reference>
<keyword evidence="10" id="KW-0472">Membrane</keyword>
<dbReference type="InterPro" id="IPR005467">
    <property type="entry name" value="His_kinase_dom"/>
</dbReference>
<dbReference type="Pfam" id="PF02518">
    <property type="entry name" value="HATPase_c"/>
    <property type="match status" value="1"/>
</dbReference>
<evidence type="ECO:0000256" key="6">
    <source>
        <dbReference type="ARBA" id="ARBA00022679"/>
    </source>
</evidence>
<evidence type="ECO:0000313" key="13">
    <source>
        <dbReference type="EMBL" id="NWN92520.1"/>
    </source>
</evidence>
<feature type="transmembrane region" description="Helical" evidence="10">
    <location>
        <begin position="215"/>
        <end position="239"/>
    </location>
</feature>
<dbReference type="SMART" id="SM00304">
    <property type="entry name" value="HAMP"/>
    <property type="match status" value="1"/>
</dbReference>
<keyword evidence="7" id="KW-0547">Nucleotide-binding</keyword>
<evidence type="ECO:0000256" key="8">
    <source>
        <dbReference type="ARBA" id="ARBA00022777"/>
    </source>
</evidence>
<dbReference type="PANTHER" id="PTHR44936">
    <property type="entry name" value="SENSOR PROTEIN CREC"/>
    <property type="match status" value="1"/>
</dbReference>
<proteinExistence type="predicted"/>
<gene>
    <name evidence="13" type="ORF">HLV39_13575</name>
</gene>
<dbReference type="CDD" id="cd06225">
    <property type="entry name" value="HAMP"/>
    <property type="match status" value="1"/>
</dbReference>
<evidence type="ECO:0000256" key="4">
    <source>
        <dbReference type="ARBA" id="ARBA00022475"/>
    </source>
</evidence>
<evidence type="ECO:0000259" key="11">
    <source>
        <dbReference type="PROSITE" id="PS50109"/>
    </source>
</evidence>
<organism evidence="13 14">
    <name type="scientific">Marinobacter adhaerens</name>
    <dbReference type="NCBI Taxonomy" id="1033846"/>
    <lineage>
        <taxon>Bacteria</taxon>
        <taxon>Pseudomonadati</taxon>
        <taxon>Pseudomonadota</taxon>
        <taxon>Gammaproteobacteria</taxon>
        <taxon>Pseudomonadales</taxon>
        <taxon>Marinobacteraceae</taxon>
        <taxon>Marinobacter</taxon>
    </lineage>
</organism>
<dbReference type="SMART" id="SM00388">
    <property type="entry name" value="HisKA"/>
    <property type="match status" value="1"/>
</dbReference>
<evidence type="ECO:0000256" key="7">
    <source>
        <dbReference type="ARBA" id="ARBA00022741"/>
    </source>
</evidence>
<dbReference type="PANTHER" id="PTHR44936:SF10">
    <property type="entry name" value="SENSOR PROTEIN RSTB"/>
    <property type="match status" value="1"/>
</dbReference>
<dbReference type="InterPro" id="IPR003594">
    <property type="entry name" value="HATPase_dom"/>
</dbReference>
<dbReference type="PRINTS" id="PR00344">
    <property type="entry name" value="BCTRLSENSOR"/>
</dbReference>
<evidence type="ECO:0000256" key="1">
    <source>
        <dbReference type="ARBA" id="ARBA00000085"/>
    </source>
</evidence>
<dbReference type="SMART" id="SM00387">
    <property type="entry name" value="HATPase_c"/>
    <property type="match status" value="1"/>
</dbReference>
<keyword evidence="6" id="KW-0808">Transferase</keyword>
<dbReference type="Proteomes" id="UP000536442">
    <property type="component" value="Unassembled WGS sequence"/>
</dbReference>
<keyword evidence="10" id="KW-0812">Transmembrane</keyword>
<dbReference type="GO" id="GO:0005524">
    <property type="term" value="F:ATP binding"/>
    <property type="evidence" value="ECO:0007669"/>
    <property type="project" value="UniProtKB-KW"/>
</dbReference>
<comment type="subcellular location">
    <subcellularLocation>
        <location evidence="2">Cell membrane</location>
        <topology evidence="2">Multi-pass membrane protein</topology>
    </subcellularLocation>
</comment>
<sequence>MPLKFSLRLYARLASLTALIILLCIVLFVGINSVRSQFWHERFSEPLLRWLASSSSPEQQYHWLAPRHDFGVSDARRLSLSPVIQERLGYGQVVVAENALGYRFLVAGPRGQVLYFQASQPYRDIAIATAQVLRVNLNAADPGEREAAAELLSAGLNVGVQSVQDPQTLLAKGMLDHVYQRGLAFYQDHGEGKVLIRLSDGELIQVDLPAPFNPWAWPVILLLLVASGGALTLALVYVLRNLDSSLRTVESVAVRIARGDMSARVEAREESIVSRLVTAFNGMAEHIQRLVNVQSEMIHAVSHELRAPVARIRFGVQMIEGCQGQEALQKQLDGIDDDIQELDELIDEILTFARLEQGGPVFALTEASLIDIVGQVVEEQQRVKPELSIEIDMDETTEQLALADLEPRYMHRAIQNLVGNAGHYAAGRVLVRCRIDEDHCRIDVEDDGPGIPEEDWSKVFTAFARLDNSRTRDSGGYGLGLSIVRRILYWHNGQAFISRSNSLGGACFSLVWPRKNNNFSIESRQDFL</sequence>
<dbReference type="InterPro" id="IPR003661">
    <property type="entry name" value="HisK_dim/P_dom"/>
</dbReference>
<dbReference type="InterPro" id="IPR036890">
    <property type="entry name" value="HATPase_C_sf"/>
</dbReference>
<evidence type="ECO:0000259" key="12">
    <source>
        <dbReference type="PROSITE" id="PS50885"/>
    </source>
</evidence>
<keyword evidence="10" id="KW-1133">Transmembrane helix</keyword>
<comment type="catalytic activity">
    <reaction evidence="1">
        <text>ATP + protein L-histidine = ADP + protein N-phospho-L-histidine.</text>
        <dbReference type="EC" id="2.7.13.3"/>
    </reaction>
</comment>
<name>A0A851HUW1_9GAMM</name>
<feature type="domain" description="Histidine kinase" evidence="11">
    <location>
        <begin position="300"/>
        <end position="516"/>
    </location>
</feature>
<evidence type="ECO:0000256" key="2">
    <source>
        <dbReference type="ARBA" id="ARBA00004651"/>
    </source>
</evidence>
<dbReference type="GO" id="GO:0000155">
    <property type="term" value="F:phosphorelay sensor kinase activity"/>
    <property type="evidence" value="ECO:0007669"/>
    <property type="project" value="InterPro"/>
</dbReference>
<dbReference type="SUPFAM" id="SSF55874">
    <property type="entry name" value="ATPase domain of HSP90 chaperone/DNA topoisomerase II/histidine kinase"/>
    <property type="match status" value="1"/>
</dbReference>
<dbReference type="InterPro" id="IPR050980">
    <property type="entry name" value="2C_sensor_his_kinase"/>
</dbReference>
<dbReference type="AlphaFoldDB" id="A0A851HUW1"/>